<keyword evidence="2" id="KW-0805">Transcription regulation</keyword>
<keyword evidence="1" id="KW-0678">Repressor</keyword>
<organism evidence="6 7">
    <name type="scientific">Sporosarcina aquimarina</name>
    <dbReference type="NCBI Taxonomy" id="114975"/>
    <lineage>
        <taxon>Bacteria</taxon>
        <taxon>Bacillati</taxon>
        <taxon>Bacillota</taxon>
        <taxon>Bacilli</taxon>
        <taxon>Bacillales</taxon>
        <taxon>Caryophanaceae</taxon>
        <taxon>Sporosarcina</taxon>
    </lineage>
</organism>
<dbReference type="Gene3D" id="1.10.1240.10">
    <property type="entry name" value="Methionine synthase domain"/>
    <property type="match status" value="1"/>
</dbReference>
<dbReference type="InterPro" id="IPR003759">
    <property type="entry name" value="Cbl-bd_cap"/>
</dbReference>
<keyword evidence="3" id="KW-0238">DNA-binding</keyword>
<evidence type="ECO:0000259" key="5">
    <source>
        <dbReference type="PROSITE" id="PS50937"/>
    </source>
</evidence>
<name>A0ABU4FZH3_9BACL</name>
<keyword evidence="4" id="KW-0804">Transcription</keyword>
<dbReference type="InterPro" id="IPR036594">
    <property type="entry name" value="Meth_synthase_dom"/>
</dbReference>
<evidence type="ECO:0000256" key="2">
    <source>
        <dbReference type="ARBA" id="ARBA00023015"/>
    </source>
</evidence>
<proteinExistence type="predicted"/>
<dbReference type="InterPro" id="IPR009061">
    <property type="entry name" value="DNA-bd_dom_put_sf"/>
</dbReference>
<dbReference type="Gene3D" id="3.40.50.280">
    <property type="entry name" value="Cobalamin-binding domain"/>
    <property type="match status" value="1"/>
</dbReference>
<dbReference type="SMART" id="SM00422">
    <property type="entry name" value="HTH_MERR"/>
    <property type="match status" value="1"/>
</dbReference>
<dbReference type="InterPro" id="IPR036724">
    <property type="entry name" value="Cobalamin-bd_sf"/>
</dbReference>
<dbReference type="InterPro" id="IPR047057">
    <property type="entry name" value="MerR_fam"/>
</dbReference>
<dbReference type="SUPFAM" id="SSF46955">
    <property type="entry name" value="Putative DNA-binding domain"/>
    <property type="match status" value="1"/>
</dbReference>
<dbReference type="SUPFAM" id="SSF52242">
    <property type="entry name" value="Cobalamin (vitamin B12)-binding domain"/>
    <property type="match status" value="1"/>
</dbReference>
<dbReference type="PANTHER" id="PTHR30204">
    <property type="entry name" value="REDOX-CYCLING DRUG-SENSING TRANSCRIPTIONAL ACTIVATOR SOXR"/>
    <property type="match status" value="1"/>
</dbReference>
<dbReference type="Pfam" id="PF13411">
    <property type="entry name" value="MerR_1"/>
    <property type="match status" value="1"/>
</dbReference>
<gene>
    <name evidence="6" type="ORF">QT716_08585</name>
</gene>
<dbReference type="Gene3D" id="1.10.1660.10">
    <property type="match status" value="1"/>
</dbReference>
<comment type="caution">
    <text evidence="6">The sequence shown here is derived from an EMBL/GenBank/DDBJ whole genome shotgun (WGS) entry which is preliminary data.</text>
</comment>
<reference evidence="6 7" key="1">
    <citation type="submission" date="2023-06" db="EMBL/GenBank/DDBJ databases">
        <title>Sporosarcina sp. nov., isolated from Korean traditional fermented seafood 'Jeotgal'.</title>
        <authorList>
            <person name="Yang A.-I."/>
            <person name="Shin N.-R."/>
        </authorList>
    </citation>
    <scope>NUCLEOTIDE SEQUENCE [LARGE SCALE GENOMIC DNA]</scope>
    <source>
        <strain evidence="6 7">KCTC3840</strain>
    </source>
</reference>
<dbReference type="RefSeq" id="WP_317935653.1">
    <property type="nucleotide sequence ID" value="NZ_JAUBDH010000004.1"/>
</dbReference>
<evidence type="ECO:0000256" key="3">
    <source>
        <dbReference type="ARBA" id="ARBA00023125"/>
    </source>
</evidence>
<dbReference type="PROSITE" id="PS50937">
    <property type="entry name" value="HTH_MERR_2"/>
    <property type="match status" value="1"/>
</dbReference>
<dbReference type="PANTHER" id="PTHR30204:SF69">
    <property type="entry name" value="MERR-FAMILY TRANSCRIPTIONAL REGULATOR"/>
    <property type="match status" value="1"/>
</dbReference>
<evidence type="ECO:0000313" key="7">
    <source>
        <dbReference type="Proteomes" id="UP001280629"/>
    </source>
</evidence>
<sequence length="291" mass="33634">MKTNQEQGLLVNEVSRITGLSRQVIRKWEDRYDIVCPKRHENGYRLYTIEDVSTLLKICEMRDKGYPLKEAIHLFRQDQSMRAMPIPPVNEYVIELMEKGQHYDEDGLLLILKQAHHRYGLERFLSEVIQPLMLAVGENWANGDWDESQETITSLLVRDFLVQIRRNFDLAEGTPKILGCCLPDETHEIPLHIILLQAMMHGWQTIAAGPSPKLSSIEFLVQRLRPEKVMLSATTTIPFERDPKLLDKLEAMAARNTKTEFFIGGHGVFNHELFLSPKKIRIAYSIEDVLK</sequence>
<feature type="domain" description="HTH merR-type" evidence="5">
    <location>
        <begin position="13"/>
        <end position="77"/>
    </location>
</feature>
<dbReference type="Pfam" id="PF02607">
    <property type="entry name" value="B12-binding_2"/>
    <property type="match status" value="1"/>
</dbReference>
<protein>
    <submittedName>
        <fullName evidence="6">MerR family transcriptional regulator</fullName>
    </submittedName>
</protein>
<accession>A0ABU4FZH3</accession>
<dbReference type="InterPro" id="IPR000551">
    <property type="entry name" value="MerR-type_HTH_dom"/>
</dbReference>
<evidence type="ECO:0000256" key="4">
    <source>
        <dbReference type="ARBA" id="ARBA00023163"/>
    </source>
</evidence>
<evidence type="ECO:0000313" key="6">
    <source>
        <dbReference type="EMBL" id="MDW0110113.1"/>
    </source>
</evidence>
<dbReference type="EMBL" id="JAUBDH010000004">
    <property type="protein sequence ID" value="MDW0110113.1"/>
    <property type="molecule type" value="Genomic_DNA"/>
</dbReference>
<keyword evidence="7" id="KW-1185">Reference proteome</keyword>
<evidence type="ECO:0000256" key="1">
    <source>
        <dbReference type="ARBA" id="ARBA00022491"/>
    </source>
</evidence>
<dbReference type="Proteomes" id="UP001280629">
    <property type="component" value="Unassembled WGS sequence"/>
</dbReference>